<evidence type="ECO:0000313" key="2">
    <source>
        <dbReference type="RefSeq" id="XP_052107446.1"/>
    </source>
</evidence>
<evidence type="ECO:0000313" key="1">
    <source>
        <dbReference type="Proteomes" id="UP000515211"/>
    </source>
</evidence>
<proteinExistence type="predicted"/>
<reference evidence="1" key="1">
    <citation type="journal article" date="2016" name="Nat. Genet.">
        <title>The genome sequences of Arachis duranensis and Arachis ipaensis, the diploid ancestors of cultivated peanut.</title>
        <authorList>
            <person name="Bertioli D.J."/>
            <person name="Cannon S.B."/>
            <person name="Froenicke L."/>
            <person name="Huang G."/>
            <person name="Farmer A.D."/>
            <person name="Cannon E.K."/>
            <person name="Liu X."/>
            <person name="Gao D."/>
            <person name="Clevenger J."/>
            <person name="Dash S."/>
            <person name="Ren L."/>
            <person name="Moretzsohn M.C."/>
            <person name="Shirasawa K."/>
            <person name="Huang W."/>
            <person name="Vidigal B."/>
            <person name="Abernathy B."/>
            <person name="Chu Y."/>
            <person name="Niederhuth C.E."/>
            <person name="Umale P."/>
            <person name="Araujo A.C."/>
            <person name="Kozik A."/>
            <person name="Kim K.D."/>
            <person name="Burow M.D."/>
            <person name="Varshney R.K."/>
            <person name="Wang X."/>
            <person name="Zhang X."/>
            <person name="Barkley N."/>
            <person name="Guimaraes P.M."/>
            <person name="Isobe S."/>
            <person name="Guo B."/>
            <person name="Liao B."/>
            <person name="Stalker H.T."/>
            <person name="Schmitz R.J."/>
            <person name="Scheffler B.E."/>
            <person name="Leal-Bertioli S.C."/>
            <person name="Xun X."/>
            <person name="Jackson S.A."/>
            <person name="Michelmore R."/>
            <person name="Ozias-Akins P."/>
        </authorList>
    </citation>
    <scope>NUCLEOTIDE SEQUENCE [LARGE SCALE GENOMIC DNA]</scope>
    <source>
        <strain evidence="1">cv. V14167</strain>
    </source>
</reference>
<organism evidence="1 2">
    <name type="scientific">Arachis duranensis</name>
    <name type="common">Wild peanut</name>
    <dbReference type="NCBI Taxonomy" id="130453"/>
    <lineage>
        <taxon>Eukaryota</taxon>
        <taxon>Viridiplantae</taxon>
        <taxon>Streptophyta</taxon>
        <taxon>Embryophyta</taxon>
        <taxon>Tracheophyta</taxon>
        <taxon>Spermatophyta</taxon>
        <taxon>Magnoliopsida</taxon>
        <taxon>eudicotyledons</taxon>
        <taxon>Gunneridae</taxon>
        <taxon>Pentapetalae</taxon>
        <taxon>rosids</taxon>
        <taxon>fabids</taxon>
        <taxon>Fabales</taxon>
        <taxon>Fabaceae</taxon>
        <taxon>Papilionoideae</taxon>
        <taxon>50 kb inversion clade</taxon>
        <taxon>dalbergioids sensu lato</taxon>
        <taxon>Dalbergieae</taxon>
        <taxon>Pterocarpus clade</taxon>
        <taxon>Arachis</taxon>
    </lineage>
</organism>
<sequence>MAREKDKKTAVEEKKDNTYHWVHDDVKTRSSSYVDSASLHEFEGLKLVKEGSGIGVELLPCWSEDRVYLSSFSSRSLLLLYKSSFKNFKSLFVKVRSKEAEYPFYLDDELIKRFPLYWCSEPCQILEAIERSVGEECSLEFLIECFADGVCLSIPELLRLHDAGDSEGLKSYIGGRAPLLDPSKFQSFLKKKNEKDARVSGVVKEAGGEVAQSAAQPTSSFKRKGVETDQSLEVISEGEKDVAGSGRSVFDRQRWLHGFISGTNTHSLWSNQFSIAELSDRVSQYPGDMLMTRRIGMEGIRKFIQIVASRLMCVGRTTELVGAEH</sequence>
<protein>
    <submittedName>
        <fullName evidence="2">Uncharacterized protein LOC107457647</fullName>
    </submittedName>
</protein>
<name>A0A9C6WF37_ARADU</name>
<dbReference type="AlphaFoldDB" id="A0A9C6WF37"/>
<dbReference type="RefSeq" id="XP_052107446.1">
    <property type="nucleotide sequence ID" value="XM_052251486.1"/>
</dbReference>
<accession>A0A9C6WF37</accession>
<reference evidence="2" key="2">
    <citation type="submission" date="2025-08" db="UniProtKB">
        <authorList>
            <consortium name="RefSeq"/>
        </authorList>
    </citation>
    <scope>IDENTIFICATION</scope>
    <source>
        <tissue evidence="2">Whole plant</tissue>
    </source>
</reference>
<dbReference type="Proteomes" id="UP000515211">
    <property type="component" value="Chromosome 7"/>
</dbReference>
<dbReference type="KEGG" id="adu:107457647"/>
<keyword evidence="1" id="KW-1185">Reference proteome</keyword>
<dbReference type="GeneID" id="107457647"/>
<gene>
    <name evidence="2" type="primary">LOC107457647</name>
</gene>